<feature type="transmembrane region" description="Helical" evidence="1">
    <location>
        <begin position="21"/>
        <end position="39"/>
    </location>
</feature>
<reference evidence="2 3" key="1">
    <citation type="journal article" date="2019" name="Nat. Med.">
        <title>A library of human gut bacterial isolates paired with longitudinal multiomics data enables mechanistic microbiome research.</title>
        <authorList>
            <person name="Poyet M."/>
            <person name="Groussin M."/>
            <person name="Gibbons S.M."/>
            <person name="Avila-Pacheco J."/>
            <person name="Jiang X."/>
            <person name="Kearney S.M."/>
            <person name="Perrotta A.R."/>
            <person name="Berdy B."/>
            <person name="Zhao S."/>
            <person name="Lieberman T.D."/>
            <person name="Swanson P.K."/>
            <person name="Smith M."/>
            <person name="Roesemann S."/>
            <person name="Alexander J.E."/>
            <person name="Rich S.A."/>
            <person name="Livny J."/>
            <person name="Vlamakis H."/>
            <person name="Clish C."/>
            <person name="Bullock K."/>
            <person name="Deik A."/>
            <person name="Scott J."/>
            <person name="Pierce K.A."/>
            <person name="Xavier R.J."/>
            <person name="Alm E.J."/>
        </authorList>
    </citation>
    <scope>NUCLEOTIDE SEQUENCE [LARGE SCALE GENOMIC DNA]</scope>
    <source>
        <strain evidence="2 3">BIOML-A4</strain>
    </source>
</reference>
<evidence type="ECO:0000313" key="3">
    <source>
        <dbReference type="Proteomes" id="UP000439678"/>
    </source>
</evidence>
<keyword evidence="1" id="KW-1133">Transmembrane helix</keyword>
<name>A0A6A8UC11_STRSL</name>
<comment type="caution">
    <text evidence="2">The sequence shown here is derived from an EMBL/GenBank/DDBJ whole genome shotgun (WGS) entry which is preliminary data.</text>
</comment>
<keyword evidence="1" id="KW-0812">Transmembrane</keyword>
<evidence type="ECO:0000313" key="2">
    <source>
        <dbReference type="EMBL" id="MTR27423.1"/>
    </source>
</evidence>
<accession>A0A6A8UC11</accession>
<evidence type="ECO:0000256" key="1">
    <source>
        <dbReference type="SAM" id="Phobius"/>
    </source>
</evidence>
<organism evidence="2 3">
    <name type="scientific">Streptococcus salivarius</name>
    <dbReference type="NCBI Taxonomy" id="1304"/>
    <lineage>
        <taxon>Bacteria</taxon>
        <taxon>Bacillati</taxon>
        <taxon>Bacillota</taxon>
        <taxon>Bacilli</taxon>
        <taxon>Lactobacillales</taxon>
        <taxon>Streptococcaceae</taxon>
        <taxon>Streptococcus</taxon>
    </lineage>
</organism>
<keyword evidence="1" id="KW-0472">Membrane</keyword>
<gene>
    <name evidence="2" type="ORF">GMC65_03450</name>
</gene>
<sequence>MNNTESKGAMIFRKISNHCDLLCKTVVVFLIQDVIYAVLTEHFHNRATASANNTAITNTDHLIGLYNGDIWKNEWFWLILIVSLTFYFSQACKLIYKTIRDNQNKESIEKLKEIAEKNFNPIEDFKEQLESVNCDTEKLQEKKKVKRFRNSRFKSRNCKKRKKKLRGLIKK</sequence>
<dbReference type="Proteomes" id="UP000439678">
    <property type="component" value="Unassembled WGS sequence"/>
</dbReference>
<dbReference type="EMBL" id="WMYO01000003">
    <property type="protein sequence ID" value="MTR27423.1"/>
    <property type="molecule type" value="Genomic_DNA"/>
</dbReference>
<feature type="transmembrane region" description="Helical" evidence="1">
    <location>
        <begin position="75"/>
        <end position="96"/>
    </location>
</feature>
<protein>
    <submittedName>
        <fullName evidence="2">Uncharacterized protein</fullName>
    </submittedName>
</protein>
<proteinExistence type="predicted"/>
<dbReference type="AlphaFoldDB" id="A0A6A8UC11"/>
<dbReference type="RefSeq" id="WP_155124546.1">
    <property type="nucleotide sequence ID" value="NZ_JADNDA010000002.1"/>
</dbReference>